<dbReference type="PANTHER" id="PTHR43394:SF1">
    <property type="entry name" value="ATP-BINDING CASSETTE SUB-FAMILY B MEMBER 10, MITOCHONDRIAL"/>
    <property type="match status" value="1"/>
</dbReference>
<feature type="transmembrane region" description="Helical" evidence="7">
    <location>
        <begin position="114"/>
        <end position="133"/>
    </location>
</feature>
<comment type="subcellular location">
    <subcellularLocation>
        <location evidence="1">Membrane</location>
        <topology evidence="1">Multi-pass membrane protein</topology>
    </subcellularLocation>
</comment>
<evidence type="ECO:0000256" key="5">
    <source>
        <dbReference type="ARBA" id="ARBA00022989"/>
    </source>
</evidence>
<accession>A0A8K0AGP7</accession>
<dbReference type="InterPro" id="IPR011527">
    <property type="entry name" value="ABC1_TM_dom"/>
</dbReference>
<feature type="transmembrane region" description="Helical" evidence="7">
    <location>
        <begin position="190"/>
        <end position="214"/>
    </location>
</feature>
<dbReference type="InterPro" id="IPR027417">
    <property type="entry name" value="P-loop_NTPase"/>
</dbReference>
<keyword evidence="4" id="KW-0067">ATP-binding</keyword>
<evidence type="ECO:0000256" key="4">
    <source>
        <dbReference type="ARBA" id="ARBA00022840"/>
    </source>
</evidence>
<dbReference type="Pfam" id="PF00005">
    <property type="entry name" value="ABC_tran"/>
    <property type="match status" value="1"/>
</dbReference>
<feature type="transmembrane region" description="Helical" evidence="7">
    <location>
        <begin position="90"/>
        <end position="108"/>
    </location>
</feature>
<dbReference type="Pfam" id="PF00664">
    <property type="entry name" value="ABC_membrane"/>
    <property type="match status" value="1"/>
</dbReference>
<dbReference type="GO" id="GO:0016887">
    <property type="term" value="F:ATP hydrolysis activity"/>
    <property type="evidence" value="ECO:0007669"/>
    <property type="project" value="InterPro"/>
</dbReference>
<dbReference type="InterPro" id="IPR017871">
    <property type="entry name" value="ABC_transporter-like_CS"/>
</dbReference>
<dbReference type="InterPro" id="IPR003593">
    <property type="entry name" value="AAA+_ATPase"/>
</dbReference>
<evidence type="ECO:0000256" key="3">
    <source>
        <dbReference type="ARBA" id="ARBA00022741"/>
    </source>
</evidence>
<evidence type="ECO:0000259" key="8">
    <source>
        <dbReference type="PROSITE" id="PS50893"/>
    </source>
</evidence>
<feature type="transmembrane region" description="Helical" evidence="7">
    <location>
        <begin position="226"/>
        <end position="246"/>
    </location>
</feature>
<dbReference type="GO" id="GO:0015421">
    <property type="term" value="F:ABC-type oligopeptide transporter activity"/>
    <property type="evidence" value="ECO:0007669"/>
    <property type="project" value="TreeGrafter"/>
</dbReference>
<gene>
    <name evidence="10" type="ORF">ANDGO_07194</name>
</gene>
<name>A0A8K0AGP7_ANDGO</name>
<dbReference type="PANTHER" id="PTHR43394">
    <property type="entry name" value="ATP-DEPENDENT PERMEASE MDL1, MITOCHONDRIAL"/>
    <property type="match status" value="1"/>
</dbReference>
<protein>
    <submittedName>
        <fullName evidence="10">Mitochondrial ABC transporter</fullName>
    </submittedName>
</protein>
<reference evidence="10" key="1">
    <citation type="submission" date="2019-09" db="EMBL/GenBank/DDBJ databases">
        <title>The Mitochondrial Proteome of the Jakobid, Andalucia godoyi, a Protist With the Most Gene-Rich and Bacteria-Like Mitochondrial Genome.</title>
        <authorList>
            <person name="Gray M.W."/>
            <person name="Burger G."/>
            <person name="Derelle R."/>
            <person name="Klimes V."/>
            <person name="Leger M."/>
            <person name="Sarrasin M."/>
            <person name="Vlcek C."/>
            <person name="Roger A.J."/>
            <person name="Elias M."/>
            <person name="Lang B.F."/>
        </authorList>
    </citation>
    <scope>NUCLEOTIDE SEQUENCE</scope>
    <source>
        <strain evidence="10">And28</strain>
    </source>
</reference>
<keyword evidence="6 7" id="KW-0472">Membrane</keyword>
<evidence type="ECO:0000256" key="7">
    <source>
        <dbReference type="SAM" id="Phobius"/>
    </source>
</evidence>
<feature type="domain" description="ABC transmembrane type-1" evidence="9">
    <location>
        <begin position="53"/>
        <end position="255"/>
    </location>
</feature>
<dbReference type="OrthoDB" id="6500128at2759"/>
<dbReference type="PROSITE" id="PS50929">
    <property type="entry name" value="ABC_TM1F"/>
    <property type="match status" value="1"/>
</dbReference>
<evidence type="ECO:0000256" key="1">
    <source>
        <dbReference type="ARBA" id="ARBA00004141"/>
    </source>
</evidence>
<dbReference type="GO" id="GO:0090374">
    <property type="term" value="P:oligopeptide export from mitochondrion"/>
    <property type="evidence" value="ECO:0007669"/>
    <property type="project" value="TreeGrafter"/>
</dbReference>
<evidence type="ECO:0000256" key="6">
    <source>
        <dbReference type="ARBA" id="ARBA00023136"/>
    </source>
</evidence>
<evidence type="ECO:0000259" key="9">
    <source>
        <dbReference type="PROSITE" id="PS50929"/>
    </source>
</evidence>
<comment type="caution">
    <text evidence="10">The sequence shown here is derived from an EMBL/GenBank/DDBJ whole genome shotgun (WGS) entry which is preliminary data.</text>
</comment>
<keyword evidence="11" id="KW-1185">Reference proteome</keyword>
<dbReference type="InterPro" id="IPR039421">
    <property type="entry name" value="Type_1_exporter"/>
</dbReference>
<dbReference type="InterPro" id="IPR003439">
    <property type="entry name" value="ABC_transporter-like_ATP-bd"/>
</dbReference>
<dbReference type="InterPro" id="IPR036640">
    <property type="entry name" value="ABC1_TM_sf"/>
</dbReference>
<dbReference type="Gene3D" id="1.20.1560.10">
    <property type="entry name" value="ABC transporter type 1, transmembrane domain"/>
    <property type="match status" value="1"/>
</dbReference>
<evidence type="ECO:0000313" key="10">
    <source>
        <dbReference type="EMBL" id="KAF0852592.1"/>
    </source>
</evidence>
<organism evidence="10 11">
    <name type="scientific">Andalucia godoyi</name>
    <name type="common">Flagellate</name>
    <dbReference type="NCBI Taxonomy" id="505711"/>
    <lineage>
        <taxon>Eukaryota</taxon>
        <taxon>Discoba</taxon>
        <taxon>Jakobida</taxon>
        <taxon>Andalucina</taxon>
        <taxon>Andaluciidae</taxon>
        <taxon>Andalucia</taxon>
    </lineage>
</organism>
<dbReference type="GO" id="GO:0005524">
    <property type="term" value="F:ATP binding"/>
    <property type="evidence" value="ECO:0007669"/>
    <property type="project" value="UniProtKB-KW"/>
</dbReference>
<dbReference type="AlphaFoldDB" id="A0A8K0AGP7"/>
<keyword evidence="5 7" id="KW-1133">Transmembrane helix</keyword>
<dbReference type="EMBL" id="VRVR01000027">
    <property type="protein sequence ID" value="KAF0852592.1"/>
    <property type="molecule type" value="Genomic_DNA"/>
</dbReference>
<evidence type="ECO:0000313" key="11">
    <source>
        <dbReference type="Proteomes" id="UP000799049"/>
    </source>
</evidence>
<dbReference type="PROSITE" id="PS00211">
    <property type="entry name" value="ABC_TRANSPORTER_1"/>
    <property type="match status" value="1"/>
</dbReference>
<keyword evidence="2 7" id="KW-0812">Transmembrane</keyword>
<dbReference type="GO" id="GO:0005743">
    <property type="term" value="C:mitochondrial inner membrane"/>
    <property type="evidence" value="ECO:0007669"/>
    <property type="project" value="TreeGrafter"/>
</dbReference>
<dbReference type="SUPFAM" id="SSF90123">
    <property type="entry name" value="ABC transporter transmembrane region"/>
    <property type="match status" value="1"/>
</dbReference>
<keyword evidence="3" id="KW-0547">Nucleotide-binding</keyword>
<dbReference type="SMART" id="SM00382">
    <property type="entry name" value="AAA"/>
    <property type="match status" value="1"/>
</dbReference>
<dbReference type="FunFam" id="3.40.50.300:FF:000218">
    <property type="entry name" value="Multidrug ABC transporter ATP-binding protein"/>
    <property type="match status" value="1"/>
</dbReference>
<feature type="domain" description="ABC transporter" evidence="8">
    <location>
        <begin position="314"/>
        <end position="554"/>
    </location>
</feature>
<dbReference type="Gene3D" id="3.40.50.300">
    <property type="entry name" value="P-loop containing nucleotide triphosphate hydrolases"/>
    <property type="match status" value="1"/>
</dbReference>
<dbReference type="Proteomes" id="UP000799049">
    <property type="component" value="Unassembled WGS sequence"/>
</dbReference>
<evidence type="ECO:0000256" key="2">
    <source>
        <dbReference type="ARBA" id="ARBA00022692"/>
    </source>
</evidence>
<dbReference type="SUPFAM" id="SSF52540">
    <property type="entry name" value="P-loop containing nucleoside triphosphate hydrolases"/>
    <property type="match status" value="1"/>
</dbReference>
<dbReference type="PROSITE" id="PS50893">
    <property type="entry name" value="ABC_TRANSPORTER_2"/>
    <property type="match status" value="1"/>
</dbReference>
<proteinExistence type="predicted"/>
<sequence length="585" mass="63307">MRNRNPSSGRGLVFSRSYFRLVHCVLRCEDSCLHTRESAQLRVFDLFWFLPFLSKPVAFFDTHPNPGGLSSMVSVDTALLRAATSLHLPMAVRFAIQAVGGIAILLYVSWTLALVMSSVFPVLAVAAVVYSMIVRKLSRSYQTSIAAANFYAEEALSNVRFFKSFCVESLAQERCDVSTGVSYLWGKKMAIAVGIFQGGAEWLSYMSIVLVFWYGAKLLKDGHLSVGDLTSFVLYAVLIAHALGALSHQAGDFMRAVGGAEDMMDIALAKQLSSDSEENGMATDVCISDAEAGNLLSDDRPSSIASETSIPPQIVLEHVHFEYPSRPNISVLNDVSIEVQKGEVVALVGASGGGKSTILHLLLRLYNPSAGRILFNGSDIARMDEKVIRSCIGIVNQDSTILSGTIADNIRCASASNASQHSAESIIQAAKIAQIHDFIISLPDGYDTVVGPRGVQLSGGQKQRIAIARLILRQPEVILLDEATSALDAEAEHSFQEAFAGVIQGRTVIMVAHRLATVQMADRVIVMDKGHIAQQGTHESLMADSSGIYRNLVDKQTIRQSARHVVVAPPVSTADVSITQEQLHD</sequence>